<evidence type="ECO:0000313" key="1">
    <source>
        <dbReference type="EMBL" id="KAG5621519.1"/>
    </source>
</evidence>
<dbReference type="EMBL" id="JACXVP010000002">
    <property type="protein sequence ID" value="KAG5621519.1"/>
    <property type="molecule type" value="Genomic_DNA"/>
</dbReference>
<reference evidence="1 2" key="1">
    <citation type="submission" date="2020-09" db="EMBL/GenBank/DDBJ databases">
        <title>De no assembly of potato wild relative species, Solanum commersonii.</title>
        <authorList>
            <person name="Cho K."/>
        </authorList>
    </citation>
    <scope>NUCLEOTIDE SEQUENCE [LARGE SCALE GENOMIC DNA]</scope>
    <source>
        <strain evidence="1">LZ3.2</strain>
        <tissue evidence="1">Leaf</tissue>
    </source>
</reference>
<gene>
    <name evidence="1" type="ORF">H5410_006737</name>
</gene>
<proteinExistence type="predicted"/>
<protein>
    <submittedName>
        <fullName evidence="1">Uncharacterized protein</fullName>
    </submittedName>
</protein>
<accession>A0A9J6AC63</accession>
<sequence>MARFGFIDAHFYGFDISKAFEKDLKCIFTIIYNLFKKPESLDLVHKMAELISITLSQQPSDKPAFCLKCIMS</sequence>
<name>A0A9J6AC63_SOLCO</name>
<organism evidence="1 2">
    <name type="scientific">Solanum commersonii</name>
    <name type="common">Commerson's wild potato</name>
    <name type="synonym">Commerson's nightshade</name>
    <dbReference type="NCBI Taxonomy" id="4109"/>
    <lineage>
        <taxon>Eukaryota</taxon>
        <taxon>Viridiplantae</taxon>
        <taxon>Streptophyta</taxon>
        <taxon>Embryophyta</taxon>
        <taxon>Tracheophyta</taxon>
        <taxon>Spermatophyta</taxon>
        <taxon>Magnoliopsida</taxon>
        <taxon>eudicotyledons</taxon>
        <taxon>Gunneridae</taxon>
        <taxon>Pentapetalae</taxon>
        <taxon>asterids</taxon>
        <taxon>lamiids</taxon>
        <taxon>Solanales</taxon>
        <taxon>Solanaceae</taxon>
        <taxon>Solanoideae</taxon>
        <taxon>Solaneae</taxon>
        <taxon>Solanum</taxon>
    </lineage>
</organism>
<dbReference type="AlphaFoldDB" id="A0A9J6AC63"/>
<dbReference type="OrthoDB" id="10267031at2759"/>
<keyword evidence="2" id="KW-1185">Reference proteome</keyword>
<dbReference type="Proteomes" id="UP000824120">
    <property type="component" value="Chromosome 2"/>
</dbReference>
<evidence type="ECO:0000313" key="2">
    <source>
        <dbReference type="Proteomes" id="UP000824120"/>
    </source>
</evidence>
<comment type="caution">
    <text evidence="1">The sequence shown here is derived from an EMBL/GenBank/DDBJ whole genome shotgun (WGS) entry which is preliminary data.</text>
</comment>